<evidence type="ECO:0000313" key="3">
    <source>
        <dbReference type="EMBL" id="CAI3997126.1"/>
    </source>
</evidence>
<dbReference type="PANTHER" id="PTHR47447:SF17">
    <property type="entry name" value="OS12G0638900 PROTEIN"/>
    <property type="match status" value="1"/>
</dbReference>
<dbReference type="AlphaFoldDB" id="A0A9P1CTH4"/>
<reference evidence="3" key="1">
    <citation type="submission" date="2022-10" db="EMBL/GenBank/DDBJ databases">
        <authorList>
            <person name="Chen Y."/>
            <person name="Dougan E. K."/>
            <person name="Chan C."/>
            <person name="Rhodes N."/>
            <person name="Thang M."/>
        </authorList>
    </citation>
    <scope>NUCLEOTIDE SEQUENCE</scope>
</reference>
<gene>
    <name evidence="3" type="ORF">C1SCF055_LOCUS23540</name>
</gene>
<keyword evidence="5" id="KW-1185">Reference proteome</keyword>
<dbReference type="EMBL" id="CAMXCT020002292">
    <property type="protein sequence ID" value="CAL1150501.1"/>
    <property type="molecule type" value="Genomic_DNA"/>
</dbReference>
<evidence type="ECO:0000313" key="4">
    <source>
        <dbReference type="EMBL" id="CAL4784438.1"/>
    </source>
</evidence>
<feature type="repeat" description="PPR" evidence="2">
    <location>
        <begin position="13"/>
        <end position="47"/>
    </location>
</feature>
<dbReference type="PROSITE" id="PS51375">
    <property type="entry name" value="PPR"/>
    <property type="match status" value="2"/>
</dbReference>
<evidence type="ECO:0000256" key="1">
    <source>
        <dbReference type="ARBA" id="ARBA00022737"/>
    </source>
</evidence>
<protein>
    <submittedName>
        <fullName evidence="4">Pentacotripeptide-repeat region of PRORP domain-containing protein</fullName>
    </submittedName>
</protein>
<dbReference type="EMBL" id="CAMXCT010002292">
    <property type="protein sequence ID" value="CAI3997126.1"/>
    <property type="molecule type" value="Genomic_DNA"/>
</dbReference>
<dbReference type="OrthoDB" id="438506at2759"/>
<evidence type="ECO:0000313" key="5">
    <source>
        <dbReference type="Proteomes" id="UP001152797"/>
    </source>
</evidence>
<dbReference type="Pfam" id="PF01535">
    <property type="entry name" value="PPR"/>
    <property type="match status" value="2"/>
</dbReference>
<dbReference type="Proteomes" id="UP001152797">
    <property type="component" value="Unassembled WGS sequence"/>
</dbReference>
<keyword evidence="1" id="KW-0677">Repeat</keyword>
<dbReference type="InterPro" id="IPR011990">
    <property type="entry name" value="TPR-like_helical_dom_sf"/>
</dbReference>
<feature type="repeat" description="PPR" evidence="2">
    <location>
        <begin position="82"/>
        <end position="116"/>
    </location>
</feature>
<feature type="non-terminal residue" evidence="3">
    <location>
        <position position="203"/>
    </location>
</feature>
<dbReference type="EMBL" id="CAMXCT030002292">
    <property type="protein sequence ID" value="CAL4784438.1"/>
    <property type="molecule type" value="Genomic_DNA"/>
</dbReference>
<reference evidence="4 5" key="2">
    <citation type="submission" date="2024-05" db="EMBL/GenBank/DDBJ databases">
        <authorList>
            <person name="Chen Y."/>
            <person name="Shah S."/>
            <person name="Dougan E. K."/>
            <person name="Thang M."/>
            <person name="Chan C."/>
        </authorList>
    </citation>
    <scope>NUCLEOTIDE SEQUENCE [LARGE SCALE GENOMIC DNA]</scope>
</reference>
<sequence>MDSNTEGRAELRDVYDFNLLIAALRRKKRWRDALQVTVDMCSRATLPDAVSLNSAAVACNGPAWRETLGHLRRSKSFDNFPNLITYNTCINACEGSRRWLCALQIFGHLQKEGFEMDIVSFGSVLHVLRGHWERTSLLLQSMPVCGLRPNLYALNSVLSSLEVTPHWFQALQLRLTWQREAMSPDIVSCGSLVSACGKAGAWR</sequence>
<evidence type="ECO:0000256" key="2">
    <source>
        <dbReference type="PROSITE-ProRule" id="PRU00708"/>
    </source>
</evidence>
<dbReference type="Gene3D" id="1.25.40.10">
    <property type="entry name" value="Tetratricopeptide repeat domain"/>
    <property type="match status" value="2"/>
</dbReference>
<dbReference type="PANTHER" id="PTHR47447">
    <property type="entry name" value="OS03G0856100 PROTEIN"/>
    <property type="match status" value="1"/>
</dbReference>
<proteinExistence type="predicted"/>
<dbReference type="NCBIfam" id="TIGR00756">
    <property type="entry name" value="PPR"/>
    <property type="match status" value="1"/>
</dbReference>
<comment type="caution">
    <text evidence="3">The sequence shown here is derived from an EMBL/GenBank/DDBJ whole genome shotgun (WGS) entry which is preliminary data.</text>
</comment>
<dbReference type="InterPro" id="IPR002885">
    <property type="entry name" value="PPR_rpt"/>
</dbReference>
<organism evidence="3">
    <name type="scientific">Cladocopium goreaui</name>
    <dbReference type="NCBI Taxonomy" id="2562237"/>
    <lineage>
        <taxon>Eukaryota</taxon>
        <taxon>Sar</taxon>
        <taxon>Alveolata</taxon>
        <taxon>Dinophyceae</taxon>
        <taxon>Suessiales</taxon>
        <taxon>Symbiodiniaceae</taxon>
        <taxon>Cladocopium</taxon>
    </lineage>
</organism>
<name>A0A9P1CTH4_9DINO</name>
<accession>A0A9P1CTH4</accession>